<evidence type="ECO:0000313" key="7">
    <source>
        <dbReference type="Proteomes" id="UP001286313"/>
    </source>
</evidence>
<keyword evidence="2" id="KW-0061">Asparagine biosynthesis</keyword>
<evidence type="ECO:0000256" key="2">
    <source>
        <dbReference type="ARBA" id="ARBA00022888"/>
    </source>
</evidence>
<dbReference type="GO" id="GO:0004066">
    <property type="term" value="F:asparagine synthase (glutamine-hydrolyzing) activity"/>
    <property type="evidence" value="ECO:0007669"/>
    <property type="project" value="InterPro"/>
</dbReference>
<feature type="coiled-coil region" evidence="4">
    <location>
        <begin position="354"/>
        <end position="478"/>
    </location>
</feature>
<reference evidence="6" key="1">
    <citation type="submission" date="2023-10" db="EMBL/GenBank/DDBJ databases">
        <title>Genome assemblies of two species of porcelain crab, Petrolisthes cinctipes and Petrolisthes manimaculis (Anomura: Porcellanidae).</title>
        <authorList>
            <person name="Angst P."/>
        </authorList>
    </citation>
    <scope>NUCLEOTIDE SEQUENCE</scope>
    <source>
        <strain evidence="6">PB745_01</strain>
        <tissue evidence="6">Gill</tissue>
    </source>
</reference>
<proteinExistence type="predicted"/>
<feature type="domain" description="Asparagine synthetase" evidence="5">
    <location>
        <begin position="611"/>
        <end position="689"/>
    </location>
</feature>
<dbReference type="Gene3D" id="3.60.20.10">
    <property type="entry name" value="Glutamine Phosphoribosylpyrophosphate, subunit 1, domain 1"/>
    <property type="match status" value="1"/>
</dbReference>
<dbReference type="Proteomes" id="UP001286313">
    <property type="component" value="Unassembled WGS sequence"/>
</dbReference>
<keyword evidence="4" id="KW-0175">Coiled coil</keyword>
<dbReference type="InterPro" id="IPR051857">
    <property type="entry name" value="Asn_synthetase_domain"/>
</dbReference>
<dbReference type="AlphaFoldDB" id="A0AAE1BU68"/>
<keyword evidence="1" id="KW-0028">Amino-acid biosynthesis</keyword>
<keyword evidence="7" id="KW-1185">Reference proteome</keyword>
<evidence type="ECO:0000256" key="1">
    <source>
        <dbReference type="ARBA" id="ARBA00022605"/>
    </source>
</evidence>
<evidence type="ECO:0000313" key="6">
    <source>
        <dbReference type="EMBL" id="KAK3856966.1"/>
    </source>
</evidence>
<dbReference type="Gene3D" id="3.40.50.620">
    <property type="entry name" value="HUPs"/>
    <property type="match status" value="1"/>
</dbReference>
<dbReference type="CDD" id="cd01991">
    <property type="entry name" value="Asn_synthase_B_C"/>
    <property type="match status" value="1"/>
</dbReference>
<name>A0AAE1BU68_PETCI</name>
<dbReference type="InterPro" id="IPR001962">
    <property type="entry name" value="Asn_synthase"/>
</dbReference>
<dbReference type="SUPFAM" id="SSF52402">
    <property type="entry name" value="Adenine nucleotide alpha hydrolases-like"/>
    <property type="match status" value="1"/>
</dbReference>
<evidence type="ECO:0000259" key="5">
    <source>
        <dbReference type="Pfam" id="PF00733"/>
    </source>
</evidence>
<sequence>MCGICFVCGVGVSPRQLDKLIEPDWEFLRKRGPDGVAKEYLQINEEIQGVMAGCVLWLQGSSPHTQPIIDRHGNMLLWNGDVLHGHQIPVEMSDTKYLSDQLSNIDDENQLLSLLSDIKGPWSFIYYQTNTKRLYFGRDALGRHSLLWRRPTSHRALFALSSVCHQSQEGGDGVGVEEVPAYGVYRVDLAPEGALTEEGFSVHLFPWSTVNTNTLLLSSYLPSCVLTIQHTIDSCIRVPLNKTLPSHTLTQHLKSTTVVQDPTKDDMMSLYPLVRDPTKSTVVQDPTKDSPMDLCPLVQDPPKFTVVQDPPKDDMMSLYPLVQDPPKDGLMSLYPPKSTVVQDPTKDDIPVMSLKNEQEEVEVSEVRKKKQEVEVTEVRNNGQQQKEDEVTEVRKKKEVEVSEVKNEQQEKEVEITEVRKKKQEQEKEVEVTEVRKKKQEQEKEVEVTEVRKNEQQQQEEKEVEVSEVKKKKEEKEKVEVTEVNEVKNEQQQQQQDEVSDMKFEVPDRISGRQCWRELQQLRPQRTWNFVQIDVTREEVQSARMSTIRHLLHPNTSVLDDSIGCALWFAARGIGTLNGKHYTSPARVVLSGVGADEQLGGYSRHRSAFEAGGWSALINEVETEMTRIHSRNLGRDNRILAHHGRAPRLPYLDEDVVNFLNQLPIWTKANLNLRRGVGEKLLLRVAATHLQLHTPATLPKRAIQFGSRIAKMENTREKGGDVCRRLVKEEEKEEKGDVCV</sequence>
<keyword evidence="3" id="KW-0315">Glutamine amidotransferase</keyword>
<dbReference type="PANTHER" id="PTHR45937:SF1">
    <property type="entry name" value="ASPARAGINE SYNTHETASE DOMAIN-CONTAINING PROTEIN 1"/>
    <property type="match status" value="1"/>
</dbReference>
<dbReference type="InterPro" id="IPR014729">
    <property type="entry name" value="Rossmann-like_a/b/a_fold"/>
</dbReference>
<dbReference type="InterPro" id="IPR029055">
    <property type="entry name" value="Ntn_hydrolases_N"/>
</dbReference>
<comment type="caution">
    <text evidence="6">The sequence shown here is derived from an EMBL/GenBank/DDBJ whole genome shotgun (WGS) entry which is preliminary data.</text>
</comment>
<organism evidence="6 7">
    <name type="scientific">Petrolisthes cinctipes</name>
    <name type="common">Flat porcelain crab</name>
    <dbReference type="NCBI Taxonomy" id="88211"/>
    <lineage>
        <taxon>Eukaryota</taxon>
        <taxon>Metazoa</taxon>
        <taxon>Ecdysozoa</taxon>
        <taxon>Arthropoda</taxon>
        <taxon>Crustacea</taxon>
        <taxon>Multicrustacea</taxon>
        <taxon>Malacostraca</taxon>
        <taxon>Eumalacostraca</taxon>
        <taxon>Eucarida</taxon>
        <taxon>Decapoda</taxon>
        <taxon>Pleocyemata</taxon>
        <taxon>Anomura</taxon>
        <taxon>Galatheoidea</taxon>
        <taxon>Porcellanidae</taxon>
        <taxon>Petrolisthes</taxon>
    </lineage>
</organism>
<dbReference type="GO" id="GO:0006529">
    <property type="term" value="P:asparagine biosynthetic process"/>
    <property type="evidence" value="ECO:0007669"/>
    <property type="project" value="UniProtKB-KW"/>
</dbReference>
<accession>A0AAE1BU68</accession>
<protein>
    <recommendedName>
        <fullName evidence="5">Asparagine synthetase domain-containing protein</fullName>
    </recommendedName>
</protein>
<dbReference type="Pfam" id="PF00733">
    <property type="entry name" value="Asn_synthase"/>
    <property type="match status" value="1"/>
</dbReference>
<dbReference type="SUPFAM" id="SSF56235">
    <property type="entry name" value="N-terminal nucleophile aminohydrolases (Ntn hydrolases)"/>
    <property type="match status" value="1"/>
</dbReference>
<gene>
    <name evidence="6" type="ORF">Pcinc_036749</name>
</gene>
<dbReference type="EMBL" id="JAWQEG010005738">
    <property type="protein sequence ID" value="KAK3856966.1"/>
    <property type="molecule type" value="Genomic_DNA"/>
</dbReference>
<dbReference type="PANTHER" id="PTHR45937">
    <property type="entry name" value="ASPARAGINE SYNTHETASE DOMAIN-CONTAINING PROTEIN 1"/>
    <property type="match status" value="1"/>
</dbReference>
<dbReference type="CDD" id="cd22265">
    <property type="entry name" value="UDM1_RNF168"/>
    <property type="match status" value="1"/>
</dbReference>
<evidence type="ECO:0000256" key="4">
    <source>
        <dbReference type="SAM" id="Coils"/>
    </source>
</evidence>
<evidence type="ECO:0000256" key="3">
    <source>
        <dbReference type="ARBA" id="ARBA00022962"/>
    </source>
</evidence>